<reference evidence="2 3" key="1">
    <citation type="submission" date="2018-03" db="EMBL/GenBank/DDBJ databases">
        <title>Finding Nemo's genes: A chromosome-scale reference assembly of the genome of the orange clownfish Amphiprion percula.</title>
        <authorList>
            <person name="Lehmann R."/>
        </authorList>
    </citation>
    <scope>NUCLEOTIDE SEQUENCE</scope>
</reference>
<proteinExistence type="predicted"/>
<evidence type="ECO:0000313" key="2">
    <source>
        <dbReference type="Ensembl" id="ENSAPEP00000013689.1"/>
    </source>
</evidence>
<protein>
    <submittedName>
        <fullName evidence="2">Uncharacterized protein</fullName>
    </submittedName>
</protein>
<name>A0A3P8SNI5_AMPPE</name>
<dbReference type="AlphaFoldDB" id="A0A3P8SNI5"/>
<keyword evidence="1" id="KW-0472">Membrane</keyword>
<accession>A0A3P8SNI5</accession>
<feature type="transmembrane region" description="Helical" evidence="1">
    <location>
        <begin position="27"/>
        <end position="49"/>
    </location>
</feature>
<keyword evidence="1" id="KW-0812">Transmembrane</keyword>
<organism evidence="2 3">
    <name type="scientific">Amphiprion percula</name>
    <name type="common">Orange clownfish</name>
    <name type="synonym">Lutjanus percula</name>
    <dbReference type="NCBI Taxonomy" id="161767"/>
    <lineage>
        <taxon>Eukaryota</taxon>
        <taxon>Metazoa</taxon>
        <taxon>Chordata</taxon>
        <taxon>Craniata</taxon>
        <taxon>Vertebrata</taxon>
        <taxon>Euteleostomi</taxon>
        <taxon>Actinopterygii</taxon>
        <taxon>Neopterygii</taxon>
        <taxon>Teleostei</taxon>
        <taxon>Neoteleostei</taxon>
        <taxon>Acanthomorphata</taxon>
        <taxon>Ovalentaria</taxon>
        <taxon>Pomacentridae</taxon>
        <taxon>Amphiprion</taxon>
    </lineage>
</organism>
<reference evidence="2" key="2">
    <citation type="submission" date="2025-08" db="UniProtKB">
        <authorList>
            <consortium name="Ensembl"/>
        </authorList>
    </citation>
    <scope>IDENTIFICATION</scope>
</reference>
<evidence type="ECO:0000256" key="1">
    <source>
        <dbReference type="SAM" id="Phobius"/>
    </source>
</evidence>
<dbReference type="Ensembl" id="ENSAPET00000014052.1">
    <property type="protein sequence ID" value="ENSAPEP00000013689.1"/>
    <property type="gene ID" value="ENSAPEG00000009763.1"/>
</dbReference>
<reference evidence="2" key="3">
    <citation type="submission" date="2025-09" db="UniProtKB">
        <authorList>
            <consortium name="Ensembl"/>
        </authorList>
    </citation>
    <scope>IDENTIFICATION</scope>
</reference>
<sequence>DKSISLLFLLDYRLWLPPSQQPATMHFQHWILCMCASVCLLVYICLLAWACEWCSKFRGEEKEETRGRQYMCKRFFVCSYVGLKVEKEEMKRTAGENEIKRGRKKDILKSRGHRQIMQKYSEQTERFSRENMEALA</sequence>
<keyword evidence="3" id="KW-1185">Reference proteome</keyword>
<evidence type="ECO:0000313" key="3">
    <source>
        <dbReference type="Proteomes" id="UP000265080"/>
    </source>
</evidence>
<dbReference type="Proteomes" id="UP000265080">
    <property type="component" value="Chromosome 1"/>
</dbReference>
<keyword evidence="1" id="KW-1133">Transmembrane helix</keyword>